<name>A0A941B806_9ACTN</name>
<dbReference type="PANTHER" id="PTHR33495">
    <property type="entry name" value="ANTI-SIGMA FACTOR ANTAGONIST TM_1081-RELATED-RELATED"/>
    <property type="match status" value="1"/>
</dbReference>
<gene>
    <name evidence="4" type="ORF">J8N05_19510</name>
</gene>
<dbReference type="PANTHER" id="PTHR33495:SF2">
    <property type="entry name" value="ANTI-SIGMA FACTOR ANTAGONIST TM_1081-RELATED"/>
    <property type="match status" value="1"/>
</dbReference>
<dbReference type="EMBL" id="JAGPYQ010000001">
    <property type="protein sequence ID" value="MBQ0850377.1"/>
    <property type="molecule type" value="Genomic_DNA"/>
</dbReference>
<dbReference type="InterPro" id="IPR003658">
    <property type="entry name" value="Anti-sigma_ant"/>
</dbReference>
<dbReference type="SUPFAM" id="SSF52091">
    <property type="entry name" value="SpoIIaa-like"/>
    <property type="match status" value="1"/>
</dbReference>
<dbReference type="InterPro" id="IPR002645">
    <property type="entry name" value="STAS_dom"/>
</dbReference>
<sequence>MADPSVETAVSGRCLVARVSGGMDHASDPALRAQLRQLIVQGNRFIVLDLSRVSFCDSSGLNMLLGVWRQANAVASVVVLACVPDRLRRILQITGADQVLRVYDTVTDAQAGLNT</sequence>
<dbReference type="Gene3D" id="3.30.750.24">
    <property type="entry name" value="STAS domain"/>
    <property type="match status" value="1"/>
</dbReference>
<dbReference type="GO" id="GO:0043856">
    <property type="term" value="F:anti-sigma factor antagonist activity"/>
    <property type="evidence" value="ECO:0007669"/>
    <property type="project" value="InterPro"/>
</dbReference>
<dbReference type="Proteomes" id="UP000677413">
    <property type="component" value="Unassembled WGS sequence"/>
</dbReference>
<protein>
    <recommendedName>
        <fullName evidence="2">Anti-sigma factor antagonist</fullName>
    </recommendedName>
</protein>
<dbReference type="AlphaFoldDB" id="A0A941B806"/>
<evidence type="ECO:0000313" key="5">
    <source>
        <dbReference type="Proteomes" id="UP000677413"/>
    </source>
</evidence>
<evidence type="ECO:0000259" key="3">
    <source>
        <dbReference type="PROSITE" id="PS50801"/>
    </source>
</evidence>
<keyword evidence="5" id="KW-1185">Reference proteome</keyword>
<dbReference type="NCBIfam" id="TIGR00377">
    <property type="entry name" value="ant_ant_sig"/>
    <property type="match status" value="1"/>
</dbReference>
<feature type="domain" description="STAS" evidence="3">
    <location>
        <begin position="4"/>
        <end position="113"/>
    </location>
</feature>
<dbReference type="PROSITE" id="PS50801">
    <property type="entry name" value="STAS"/>
    <property type="match status" value="1"/>
</dbReference>
<evidence type="ECO:0000313" key="4">
    <source>
        <dbReference type="EMBL" id="MBQ0850377.1"/>
    </source>
</evidence>
<comment type="similarity">
    <text evidence="1 2">Belongs to the anti-sigma-factor antagonist family.</text>
</comment>
<dbReference type="InterPro" id="IPR036513">
    <property type="entry name" value="STAS_dom_sf"/>
</dbReference>
<evidence type="ECO:0000256" key="2">
    <source>
        <dbReference type="RuleBase" id="RU003749"/>
    </source>
</evidence>
<proteinExistence type="inferred from homology"/>
<accession>A0A941B806</accession>
<evidence type="ECO:0000256" key="1">
    <source>
        <dbReference type="ARBA" id="ARBA00009013"/>
    </source>
</evidence>
<reference evidence="4 5" key="1">
    <citation type="submission" date="2021-04" db="EMBL/GenBank/DDBJ databases">
        <authorList>
            <person name="Tang X."/>
            <person name="Zhou X."/>
            <person name="Chen X."/>
            <person name="Cernava T."/>
            <person name="Zhang C."/>
        </authorList>
    </citation>
    <scope>NUCLEOTIDE SEQUENCE [LARGE SCALE GENOMIC DNA]</scope>
    <source>
        <strain evidence="4 5">BH-SS-21</strain>
    </source>
</reference>
<dbReference type="Pfam" id="PF01740">
    <property type="entry name" value="STAS"/>
    <property type="match status" value="1"/>
</dbReference>
<comment type="caution">
    <text evidence="4">The sequence shown here is derived from an EMBL/GenBank/DDBJ whole genome shotgun (WGS) entry which is preliminary data.</text>
</comment>
<dbReference type="CDD" id="cd07043">
    <property type="entry name" value="STAS_anti-anti-sigma_factors"/>
    <property type="match status" value="1"/>
</dbReference>
<organism evidence="4 5">
    <name type="scientific">Streptomyces liliiviolaceus</name>
    <dbReference type="NCBI Taxonomy" id="2823109"/>
    <lineage>
        <taxon>Bacteria</taxon>
        <taxon>Bacillati</taxon>
        <taxon>Actinomycetota</taxon>
        <taxon>Actinomycetes</taxon>
        <taxon>Kitasatosporales</taxon>
        <taxon>Streptomycetaceae</taxon>
        <taxon>Streptomyces</taxon>
    </lineage>
</organism>